<evidence type="ECO:0000256" key="2">
    <source>
        <dbReference type="ARBA" id="ARBA00005988"/>
    </source>
</evidence>
<keyword evidence="6" id="KW-0482">Metalloprotease</keyword>
<evidence type="ECO:0000256" key="6">
    <source>
        <dbReference type="ARBA" id="ARBA00023049"/>
    </source>
</evidence>
<gene>
    <name evidence="9" type="ORF">OKIOD_LOCUS13134</name>
</gene>
<keyword evidence="10" id="KW-1185">Reference proteome</keyword>
<evidence type="ECO:0000313" key="9">
    <source>
        <dbReference type="EMBL" id="CAG5109898.1"/>
    </source>
</evidence>
<name>A0ABN7T0Z3_OIKDI</name>
<dbReference type="InterPro" id="IPR057246">
    <property type="entry name" value="CARBOXYPEPT_ZN_1"/>
</dbReference>
<evidence type="ECO:0000259" key="8">
    <source>
        <dbReference type="PROSITE" id="PS52035"/>
    </source>
</evidence>
<dbReference type="PROSITE" id="PS52035">
    <property type="entry name" value="PEPTIDASE_M14"/>
    <property type="match status" value="1"/>
</dbReference>
<evidence type="ECO:0000313" key="10">
    <source>
        <dbReference type="Proteomes" id="UP001158576"/>
    </source>
</evidence>
<keyword evidence="5" id="KW-0862">Zinc</keyword>
<reference evidence="9 10" key="1">
    <citation type="submission" date="2021-04" db="EMBL/GenBank/DDBJ databases">
        <authorList>
            <person name="Bliznina A."/>
        </authorList>
    </citation>
    <scope>NUCLEOTIDE SEQUENCE [LARGE SCALE GENOMIC DNA]</scope>
</reference>
<comment type="similarity">
    <text evidence="2 7">Belongs to the peptidase M14 family.</text>
</comment>
<evidence type="ECO:0000256" key="5">
    <source>
        <dbReference type="ARBA" id="ARBA00022833"/>
    </source>
</evidence>
<feature type="active site" description="Proton donor/acceptor" evidence="7">
    <location>
        <position position="402"/>
    </location>
</feature>
<proteinExistence type="inferred from homology"/>
<organism evidence="9 10">
    <name type="scientific">Oikopleura dioica</name>
    <name type="common">Tunicate</name>
    <dbReference type="NCBI Taxonomy" id="34765"/>
    <lineage>
        <taxon>Eukaryota</taxon>
        <taxon>Metazoa</taxon>
        <taxon>Chordata</taxon>
        <taxon>Tunicata</taxon>
        <taxon>Appendicularia</taxon>
        <taxon>Copelata</taxon>
        <taxon>Oikopleuridae</taxon>
        <taxon>Oikopleura</taxon>
    </lineage>
</organism>
<dbReference type="PANTHER" id="PTHR11705">
    <property type="entry name" value="PROTEASE FAMILY M14 CARBOXYPEPTIDASE A,B"/>
    <property type="match status" value="1"/>
</dbReference>
<evidence type="ECO:0000256" key="1">
    <source>
        <dbReference type="ARBA" id="ARBA00001947"/>
    </source>
</evidence>
<dbReference type="InterPro" id="IPR000834">
    <property type="entry name" value="Peptidase_M14"/>
</dbReference>
<dbReference type="SUPFAM" id="SSF53187">
    <property type="entry name" value="Zn-dependent exopeptidases"/>
    <property type="match status" value="1"/>
</dbReference>
<dbReference type="PROSITE" id="PS00133">
    <property type="entry name" value="CARBOXYPEPT_ZN_2"/>
    <property type="match status" value="1"/>
</dbReference>
<evidence type="ECO:0000256" key="7">
    <source>
        <dbReference type="PROSITE-ProRule" id="PRU01379"/>
    </source>
</evidence>
<keyword evidence="6" id="KW-0645">Protease</keyword>
<evidence type="ECO:0000256" key="4">
    <source>
        <dbReference type="ARBA" id="ARBA00022723"/>
    </source>
</evidence>
<keyword evidence="4" id="KW-0479">Metal-binding</keyword>
<dbReference type="EMBL" id="OU015567">
    <property type="protein sequence ID" value="CAG5109898.1"/>
    <property type="molecule type" value="Genomic_DNA"/>
</dbReference>
<keyword evidence="3" id="KW-0121">Carboxypeptidase</keyword>
<evidence type="ECO:0000256" key="3">
    <source>
        <dbReference type="ARBA" id="ARBA00022645"/>
    </source>
</evidence>
<dbReference type="PANTHER" id="PTHR11705:SF91">
    <property type="entry name" value="FI01817P-RELATED"/>
    <property type="match status" value="1"/>
</dbReference>
<keyword evidence="6" id="KW-0378">Hydrolase</keyword>
<dbReference type="PROSITE" id="PS00132">
    <property type="entry name" value="CARBOXYPEPT_ZN_1"/>
    <property type="match status" value="1"/>
</dbReference>
<accession>A0ABN7T0Z3</accession>
<protein>
    <submittedName>
        <fullName evidence="9">Oidioi.mRNA.OKI2018_I69.chr2.g4369.t1.cds</fullName>
    </submittedName>
</protein>
<feature type="domain" description="Peptidase M14" evidence="8">
    <location>
        <begin position="154"/>
        <end position="436"/>
    </location>
</feature>
<dbReference type="Proteomes" id="UP001158576">
    <property type="component" value="Chromosome 2"/>
</dbReference>
<sequence>MKLFASAVFAANGVFAGRYQGKSLQNRGIATMTLDEKTSKLWNNGAMSTTIGRILNSPFDEIFPLDFIQPHNGPQFIPGETIKFLYNLNFSDRLYSMKKFSYDIESYNGNSTQFLEDQLGAENVHFDQNLDALLNDSFDGVRASRLGGSRNFNVYHDLSSIEAWLLGDVNAHEHATVSSIGKTHENRDIWVVNISNPPSNLSPDSSLPTIVVDCGIHAREWVSPAFCQHFINELLDSSGSAQSWKNTVNWVIYPLLNPDGYAFSWSGDRMWRKNRRVNSGSSCVGVDLNRNYNAKWNTFGSSSNPCHQTYHGVSAFSEPESSAHRNHMATIENKQAYLTFHSFSEVIIYPYSTIHSDEADNRAELNSILERKGEGAEIFGLAAGGSDDWAHMSGIPISYTIELRDTGSFGFLLPESQIQPTCEENMKGVEAVFDHVKPLNTCSSCSGNCWFHKNTRLFKCFAPTESPPLESPPESLQNLDIAKIPNYENLLQELAKLHEKCAASASLEKQKPVSLLQKADGPISDQ</sequence>
<dbReference type="SMART" id="SM00631">
    <property type="entry name" value="Zn_pept"/>
    <property type="match status" value="1"/>
</dbReference>
<dbReference type="Pfam" id="PF00246">
    <property type="entry name" value="Peptidase_M14"/>
    <property type="match status" value="1"/>
</dbReference>
<dbReference type="PRINTS" id="PR00765">
    <property type="entry name" value="CRBOXYPTASEA"/>
</dbReference>
<dbReference type="CDD" id="cd03860">
    <property type="entry name" value="M14_CP_A-B_like"/>
    <property type="match status" value="1"/>
</dbReference>
<dbReference type="Gene3D" id="3.40.630.10">
    <property type="entry name" value="Zn peptidases"/>
    <property type="match status" value="1"/>
</dbReference>
<comment type="cofactor">
    <cofactor evidence="1">
        <name>Zn(2+)</name>
        <dbReference type="ChEBI" id="CHEBI:29105"/>
    </cofactor>
</comment>
<dbReference type="InterPro" id="IPR057247">
    <property type="entry name" value="CARBOXYPEPT_ZN_2"/>
</dbReference>